<gene>
    <name evidence="3" type="ORF">HU200_021075</name>
</gene>
<feature type="compositionally biased region" description="Polar residues" evidence="1">
    <location>
        <begin position="162"/>
        <end position="172"/>
    </location>
</feature>
<feature type="transmembrane region" description="Helical" evidence="2">
    <location>
        <begin position="501"/>
        <end position="520"/>
    </location>
</feature>
<evidence type="ECO:0000313" key="4">
    <source>
        <dbReference type="Proteomes" id="UP000636709"/>
    </source>
</evidence>
<feature type="compositionally biased region" description="Pro residues" evidence="1">
    <location>
        <begin position="449"/>
        <end position="459"/>
    </location>
</feature>
<dbReference type="EMBL" id="JACEFO010001663">
    <property type="protein sequence ID" value="KAF8724062.1"/>
    <property type="molecule type" value="Genomic_DNA"/>
</dbReference>
<keyword evidence="2" id="KW-0812">Transmembrane</keyword>
<sequence length="769" mass="82918">MEAQLRHGREAREQGGSGLRRVRCESARGEKHEEAALNSQSRKVLACVVQHHISAPDDDGRDMTLPPRPVPRFPLEMHGKCLKCLSSSHRRCLHCKGFCHRARDCKLLRVAGSPRTIVPADSASLPLRIVQSRVLDAVGHGGGGRRHRRRRRHQQRMRGDATATSTPATNVDQCGVTPMGPPRARPVVARAILGRRSRHTRMEVVGSFAPSRCNYTTSTMVAYPTQFATDMVPPLLEHGQSQDSPPRAAHGDSAGPLVAYAGGLGSLGATKEPMVLLSDQSGIPGFTKASLEHHDLDTGASVIDHPGPSGDLDTDIDNFVQELQMPISTPLVSRPDQHESMTPLPPTKPLRSSSRLANNTISKVSVSRRGEARYKLDTIFNGGLSSAHAHAINDFVLIGRLWNTGILAIDGSLPLNRLRTIPQRRVAQRARPQIRDMRAKLAVVLAAGAPPPPRPPQPSPRHRHGSPRRLLRPARSLLGGGPSPPPPPPPAPASRSRRRRAWPAVSAALFGVGFLLGPLLDGIHSRVGLQVYGNGGALDVGPLHTHVLVPPLLGVFYLTVGLLHLALDERAPSKSKATGSAQKTATSLLVLALFIELSAEMYRAGVPSNVEAYALFAGAEFVWLFLDGSWLGFALACLVGTVCPLAEIPLINLRPDFSRLFWLLLTLPALPVVPAFLVCRLLGCWSYPNADVHLLGEVRFPLGIAHPFCPVLSTRVTSSRAGLLVQGLVSWTTTCDFVYTPFLANLARWLDSRLAAADDNAGDDGAAPS</sequence>
<name>A0A835EZY2_9POAL</name>
<dbReference type="PANTHER" id="PTHR36774">
    <property type="entry name" value="INSULIN-INDUCED PROTEIN"/>
    <property type="match status" value="1"/>
</dbReference>
<comment type="caution">
    <text evidence="3">The sequence shown here is derived from an EMBL/GenBank/DDBJ whole genome shotgun (WGS) entry which is preliminary data.</text>
</comment>
<keyword evidence="4" id="KW-1185">Reference proteome</keyword>
<dbReference type="Proteomes" id="UP000636709">
    <property type="component" value="Unassembled WGS sequence"/>
</dbReference>
<dbReference type="PANTHER" id="PTHR36774:SF1">
    <property type="entry name" value="INSULIN-INDUCED PROTEIN"/>
    <property type="match status" value="1"/>
</dbReference>
<feature type="compositionally biased region" description="Pro residues" evidence="1">
    <location>
        <begin position="482"/>
        <end position="492"/>
    </location>
</feature>
<feature type="transmembrane region" description="Helical" evidence="2">
    <location>
        <begin position="548"/>
        <end position="567"/>
    </location>
</feature>
<organism evidence="3 4">
    <name type="scientific">Digitaria exilis</name>
    <dbReference type="NCBI Taxonomy" id="1010633"/>
    <lineage>
        <taxon>Eukaryota</taxon>
        <taxon>Viridiplantae</taxon>
        <taxon>Streptophyta</taxon>
        <taxon>Embryophyta</taxon>
        <taxon>Tracheophyta</taxon>
        <taxon>Spermatophyta</taxon>
        <taxon>Magnoliopsida</taxon>
        <taxon>Liliopsida</taxon>
        <taxon>Poales</taxon>
        <taxon>Poaceae</taxon>
        <taxon>PACMAD clade</taxon>
        <taxon>Panicoideae</taxon>
        <taxon>Panicodae</taxon>
        <taxon>Paniceae</taxon>
        <taxon>Anthephorinae</taxon>
        <taxon>Digitaria</taxon>
    </lineage>
</organism>
<reference evidence="3" key="1">
    <citation type="submission" date="2020-07" db="EMBL/GenBank/DDBJ databases">
        <title>Genome sequence and genetic diversity analysis of an under-domesticated orphan crop, white fonio (Digitaria exilis).</title>
        <authorList>
            <person name="Bennetzen J.L."/>
            <person name="Chen S."/>
            <person name="Ma X."/>
            <person name="Wang X."/>
            <person name="Yssel A.E.J."/>
            <person name="Chaluvadi S.R."/>
            <person name="Johnson M."/>
            <person name="Gangashetty P."/>
            <person name="Hamidou F."/>
            <person name="Sanogo M.D."/>
            <person name="Zwaenepoel A."/>
            <person name="Wallace J."/>
            <person name="Van De Peer Y."/>
            <person name="Van Deynze A."/>
        </authorList>
    </citation>
    <scope>NUCLEOTIDE SEQUENCE</scope>
    <source>
        <tissue evidence="3">Leaves</tissue>
    </source>
</reference>
<evidence type="ECO:0000256" key="1">
    <source>
        <dbReference type="SAM" id="MobiDB-lite"/>
    </source>
</evidence>
<feature type="region of interest" description="Disordered" evidence="1">
    <location>
        <begin position="331"/>
        <end position="357"/>
    </location>
</feature>
<keyword evidence="2" id="KW-0472">Membrane</keyword>
<accession>A0A835EZY2</accession>
<feature type="compositionally biased region" description="Basic and acidic residues" evidence="1">
    <location>
        <begin position="1"/>
        <end position="13"/>
    </location>
</feature>
<feature type="transmembrane region" description="Helical" evidence="2">
    <location>
        <begin position="630"/>
        <end position="648"/>
    </location>
</feature>
<dbReference type="OrthoDB" id="205546at2759"/>
<dbReference type="AlphaFoldDB" id="A0A835EZY2"/>
<evidence type="ECO:0000313" key="3">
    <source>
        <dbReference type="EMBL" id="KAF8724062.1"/>
    </source>
</evidence>
<evidence type="ECO:0000256" key="2">
    <source>
        <dbReference type="SAM" id="Phobius"/>
    </source>
</evidence>
<feature type="region of interest" description="Disordered" evidence="1">
    <location>
        <begin position="447"/>
        <end position="498"/>
    </location>
</feature>
<feature type="compositionally biased region" description="Basic residues" evidence="1">
    <location>
        <begin position="460"/>
        <end position="472"/>
    </location>
</feature>
<feature type="compositionally biased region" description="Basic residues" evidence="1">
    <location>
        <begin position="143"/>
        <end position="156"/>
    </location>
</feature>
<feature type="region of interest" description="Disordered" evidence="1">
    <location>
        <begin position="235"/>
        <end position="254"/>
    </location>
</feature>
<feature type="transmembrane region" description="Helical" evidence="2">
    <location>
        <begin position="660"/>
        <end position="683"/>
    </location>
</feature>
<keyword evidence="2" id="KW-1133">Transmembrane helix</keyword>
<feature type="region of interest" description="Disordered" evidence="1">
    <location>
        <begin position="138"/>
        <end position="185"/>
    </location>
</feature>
<proteinExistence type="predicted"/>
<feature type="region of interest" description="Disordered" evidence="1">
    <location>
        <begin position="1"/>
        <end position="22"/>
    </location>
</feature>
<protein>
    <submittedName>
        <fullName evidence="3">Uncharacterized protein</fullName>
    </submittedName>
</protein>